<comment type="caution">
    <text evidence="2">The sequence shown here is derived from an EMBL/GenBank/DDBJ whole genome shotgun (WGS) entry which is preliminary data.</text>
</comment>
<feature type="compositionally biased region" description="Basic and acidic residues" evidence="1">
    <location>
        <begin position="1"/>
        <end position="16"/>
    </location>
</feature>
<evidence type="ECO:0000256" key="1">
    <source>
        <dbReference type="SAM" id="MobiDB-lite"/>
    </source>
</evidence>
<feature type="compositionally biased region" description="Basic and acidic residues" evidence="1">
    <location>
        <begin position="98"/>
        <end position="107"/>
    </location>
</feature>
<reference evidence="2" key="1">
    <citation type="journal article" date="2022" name="bioRxiv">
        <title>Sequencing and chromosome-scale assembly of the giantPleurodeles waltlgenome.</title>
        <authorList>
            <person name="Brown T."/>
            <person name="Elewa A."/>
            <person name="Iarovenko S."/>
            <person name="Subramanian E."/>
            <person name="Araus A.J."/>
            <person name="Petzold A."/>
            <person name="Susuki M."/>
            <person name="Suzuki K.-i.T."/>
            <person name="Hayashi T."/>
            <person name="Toyoda A."/>
            <person name="Oliveira C."/>
            <person name="Osipova E."/>
            <person name="Leigh N.D."/>
            <person name="Simon A."/>
            <person name="Yun M.H."/>
        </authorList>
    </citation>
    <scope>NUCLEOTIDE SEQUENCE</scope>
    <source>
        <strain evidence="2">20211129_DDA</strain>
        <tissue evidence="2">Liver</tissue>
    </source>
</reference>
<organism evidence="2 3">
    <name type="scientific">Pleurodeles waltl</name>
    <name type="common">Iberian ribbed newt</name>
    <dbReference type="NCBI Taxonomy" id="8319"/>
    <lineage>
        <taxon>Eukaryota</taxon>
        <taxon>Metazoa</taxon>
        <taxon>Chordata</taxon>
        <taxon>Craniata</taxon>
        <taxon>Vertebrata</taxon>
        <taxon>Euteleostomi</taxon>
        <taxon>Amphibia</taxon>
        <taxon>Batrachia</taxon>
        <taxon>Caudata</taxon>
        <taxon>Salamandroidea</taxon>
        <taxon>Salamandridae</taxon>
        <taxon>Pleurodelinae</taxon>
        <taxon>Pleurodeles</taxon>
    </lineage>
</organism>
<name>A0AAV7RI68_PLEWA</name>
<evidence type="ECO:0000313" key="3">
    <source>
        <dbReference type="Proteomes" id="UP001066276"/>
    </source>
</evidence>
<accession>A0AAV7RI68</accession>
<dbReference type="AlphaFoldDB" id="A0AAV7RI68"/>
<evidence type="ECO:0000313" key="2">
    <source>
        <dbReference type="EMBL" id="KAJ1152549.1"/>
    </source>
</evidence>
<sequence>MAAGRDGRVEEPDLGKGRGSKAHMCRLTEGVVKATVGTAGAVLWIRAALELRRTRSAVGRFPLQGRSSGSSSGGRVSTSIVLALKQRAEEGAQGDGAEESRRSQVVR</sequence>
<dbReference type="Proteomes" id="UP001066276">
    <property type="component" value="Chromosome 5"/>
</dbReference>
<feature type="region of interest" description="Disordered" evidence="1">
    <location>
        <begin position="1"/>
        <end position="22"/>
    </location>
</feature>
<proteinExistence type="predicted"/>
<feature type="region of interest" description="Disordered" evidence="1">
    <location>
        <begin position="87"/>
        <end position="107"/>
    </location>
</feature>
<dbReference type="EMBL" id="JANPWB010000009">
    <property type="protein sequence ID" value="KAJ1152549.1"/>
    <property type="molecule type" value="Genomic_DNA"/>
</dbReference>
<protein>
    <submittedName>
        <fullName evidence="2">Uncharacterized protein</fullName>
    </submittedName>
</protein>
<keyword evidence="3" id="KW-1185">Reference proteome</keyword>
<gene>
    <name evidence="2" type="ORF">NDU88_005324</name>
</gene>